<sequence length="58" mass="6837">MDKGHPGYFKSMIDAKLQEQGFFASQHCVNCGHELDYKPTIKGLHHRHEEEEKDPRRE</sequence>
<accession>N1QUY7</accession>
<organism evidence="1">
    <name type="scientific">Aegilops tauschii</name>
    <name type="common">Tausch's goatgrass</name>
    <name type="synonym">Aegilops squarrosa</name>
    <dbReference type="NCBI Taxonomy" id="37682"/>
    <lineage>
        <taxon>Eukaryota</taxon>
        <taxon>Viridiplantae</taxon>
        <taxon>Streptophyta</taxon>
        <taxon>Embryophyta</taxon>
        <taxon>Tracheophyta</taxon>
        <taxon>Spermatophyta</taxon>
        <taxon>Magnoliopsida</taxon>
        <taxon>Liliopsida</taxon>
        <taxon>Poales</taxon>
        <taxon>Poaceae</taxon>
        <taxon>BOP clade</taxon>
        <taxon>Pooideae</taxon>
        <taxon>Triticodae</taxon>
        <taxon>Triticeae</taxon>
        <taxon>Triticinae</taxon>
        <taxon>Aegilops</taxon>
    </lineage>
</organism>
<protein>
    <submittedName>
        <fullName evidence="1">Uncharacterized protein</fullName>
    </submittedName>
</protein>
<evidence type="ECO:0000313" key="1">
    <source>
        <dbReference type="EnsemblPlants" id="EMT13675"/>
    </source>
</evidence>
<dbReference type="AlphaFoldDB" id="N1QUY7"/>
<proteinExistence type="predicted"/>
<dbReference type="EnsemblPlants" id="EMT13675">
    <property type="protein sequence ID" value="EMT13675"/>
    <property type="gene ID" value="F775_43689"/>
</dbReference>
<name>N1QUY7_AEGTA</name>
<reference evidence="1" key="1">
    <citation type="submission" date="2015-06" db="UniProtKB">
        <authorList>
            <consortium name="EnsemblPlants"/>
        </authorList>
    </citation>
    <scope>IDENTIFICATION</scope>
</reference>